<proteinExistence type="predicted"/>
<dbReference type="AlphaFoldDB" id="A0AAW4UI58"/>
<gene>
    <name evidence="1" type="ORF">LIZ82_00040</name>
</gene>
<dbReference type="Proteomes" id="UP001197741">
    <property type="component" value="Unassembled WGS sequence"/>
</dbReference>
<reference evidence="1" key="1">
    <citation type="submission" date="2021-10" db="EMBL/GenBank/DDBJ databases">
        <title>Collection of gut derived symbiotic bacterial strains cultured from healthy donors.</title>
        <authorList>
            <person name="Lin H."/>
            <person name="Littmann E."/>
            <person name="Kohout C."/>
            <person name="Pamer E.G."/>
        </authorList>
    </citation>
    <scope>NUCLEOTIDE SEQUENCE</scope>
    <source>
        <strain evidence="1">DFI.7.28A</strain>
    </source>
</reference>
<name>A0AAW4UI58_9FIRM</name>
<evidence type="ECO:0000313" key="1">
    <source>
        <dbReference type="EMBL" id="MCB6959286.1"/>
    </source>
</evidence>
<accession>A0AAW4UI58</accession>
<protein>
    <submittedName>
        <fullName evidence="1">Uncharacterized protein</fullName>
    </submittedName>
</protein>
<evidence type="ECO:0000313" key="2">
    <source>
        <dbReference type="Proteomes" id="UP001197741"/>
    </source>
</evidence>
<sequence length="48" mass="5440">MSLTGKEFLAQKRSNVCVENVVDEQKDKGLDLDEETLMTGLAMFENDF</sequence>
<dbReference type="RefSeq" id="WP_306782607.1">
    <property type="nucleotide sequence ID" value="NZ_JAJCJQ010000001.1"/>
</dbReference>
<dbReference type="EMBL" id="JAJCJQ010000001">
    <property type="protein sequence ID" value="MCB6959286.1"/>
    <property type="molecule type" value="Genomic_DNA"/>
</dbReference>
<comment type="caution">
    <text evidence="1">The sequence shown here is derived from an EMBL/GenBank/DDBJ whole genome shotgun (WGS) entry which is preliminary data.</text>
</comment>
<organism evidence="1 2">
    <name type="scientific">Agathobacter rectalis</name>
    <dbReference type="NCBI Taxonomy" id="39491"/>
    <lineage>
        <taxon>Bacteria</taxon>
        <taxon>Bacillati</taxon>
        <taxon>Bacillota</taxon>
        <taxon>Clostridia</taxon>
        <taxon>Lachnospirales</taxon>
        <taxon>Lachnospiraceae</taxon>
        <taxon>Agathobacter</taxon>
    </lineage>
</organism>